<comment type="subunit">
    <text evidence="10">The type I restriction/modification system is composed of three polypeptides R, M and S.</text>
</comment>
<keyword evidence="3" id="KW-0540">Nuclease</keyword>
<dbReference type="EC" id="3.1.21.3" evidence="10"/>
<evidence type="ECO:0000259" key="11">
    <source>
        <dbReference type="PROSITE" id="PS51192"/>
    </source>
</evidence>
<comment type="similarity">
    <text evidence="2 10">Belongs to the HsdR family.</text>
</comment>
<evidence type="ECO:0000313" key="12">
    <source>
        <dbReference type="EMBL" id="EAJ1621363.1"/>
    </source>
</evidence>
<dbReference type="Pfam" id="PF04313">
    <property type="entry name" value="HSDR_N"/>
    <property type="match status" value="1"/>
</dbReference>
<dbReference type="Proteomes" id="UP000535305">
    <property type="component" value="Unassembled WGS sequence"/>
</dbReference>
<dbReference type="InterPro" id="IPR027417">
    <property type="entry name" value="P-loop_NTPase"/>
</dbReference>
<dbReference type="InterPro" id="IPR004473">
    <property type="entry name" value="Restrct_endonuc_typeI_HsdR"/>
</dbReference>
<dbReference type="Gene3D" id="3.40.50.300">
    <property type="entry name" value="P-loop containing nucleotide triphosphate hydrolases"/>
    <property type="match status" value="2"/>
</dbReference>
<evidence type="ECO:0000256" key="5">
    <source>
        <dbReference type="ARBA" id="ARBA00022747"/>
    </source>
</evidence>
<sequence>MKSLKLLAQNTTSTIAVEFTPSKRQNSSYQSEAQLEKELIATLQAQGYEYAKITDEKSLESNLRTKLEELNSTALSDTEWWRFFAQVLSRANASIVEKSVLIQEDYIQPLERDNGSIINFKLIDKADIHKNSLQVINQYEATTPTRSHRYDVTILVNGLPLVHIELKRRGVSLKEAFNQINRYGRESFFSGSGLFEFVQIFVISNGTQSKYYSNTTRDFHIKTKQGIKTTKTSNSFEFTSYFSDEKNTIIDDLIDFAKTFFARHTLLNILCHYCVLDVDRKLLVLRPYQIAACEKILQQIAISYHNKFYEKSSEQKSGGYIWHTTGSGKTLTSFKTAQLVSKIQEIAKVLFVVDRKDLDYQTMREYDRFQKGAATGSKSTKELQSRLNSTDKNHKIIITTIQKLSRFIAQAEKDHTIFNEHIVMIFDECHRSQFGQMQKDIAKAFKKLYLFGFTGTPIFAANALGFETTERVFGACLHRYTIIHAIRDHNVLPFRVDYHTTTKDTTQITDEILLNPTRIEHITRYILDHFTTHTKRNAKSYNLNGKHTKGFNALFATQSIPMAMRYYEEFQAQQASLPESQRLKIGIIYSYAPNDEPEEENSEDTTALPKSQRDFLDAAINDYNAIFACRFDSSADNFQNYYKDFSLKLKNRELDLAIVVNMFLTGFDATTLNTLYVDKSLRYHGLLQAYSRTNRILNSVKSFGNIIAFRDLQKNTDDALALFSDENAKGIVFLRSLEEYLHGYTDEKGQKHKGYNELTKELTDKFPLESFRQATLKTSDKKHFLALFGELLKLRNILEIFDNFSDPLNERDKQDYQSHYISTYEELRKDKDDKESNLDEVEFEVELLAQVEVSIEYILELIAKYHKDQATNYEPILKLLDSSLSLRSKKELFLRFIDSLHTQSNVEKDFSAYIKTHKNNALQDIINALNLDPKKTKEFMQDSFERGELRDYGRAFGEILPPSPLFGKGAEQTHKVREKALEKLQAFFELFKGLDISNKEQ</sequence>
<dbReference type="EMBL" id="AABVLA010000004">
    <property type="protein sequence ID" value="EAJ1621363.1"/>
    <property type="molecule type" value="Genomic_DNA"/>
</dbReference>
<evidence type="ECO:0000256" key="3">
    <source>
        <dbReference type="ARBA" id="ARBA00022722"/>
    </source>
</evidence>
<comment type="catalytic activity">
    <reaction evidence="1 10">
        <text>Endonucleolytic cleavage of DNA to give random double-stranded fragments with terminal 5'-phosphates, ATP is simultaneously hydrolyzed.</text>
        <dbReference type="EC" id="3.1.21.3"/>
    </reaction>
</comment>
<dbReference type="NCBIfam" id="TIGR00348">
    <property type="entry name" value="hsdR"/>
    <property type="match status" value="1"/>
</dbReference>
<dbReference type="InterPro" id="IPR022625">
    <property type="entry name" value="TypeI_RM_Rsu_C"/>
</dbReference>
<evidence type="ECO:0000256" key="2">
    <source>
        <dbReference type="ARBA" id="ARBA00008598"/>
    </source>
</evidence>
<dbReference type="GO" id="GO:0009307">
    <property type="term" value="P:DNA restriction-modification system"/>
    <property type="evidence" value="ECO:0007669"/>
    <property type="project" value="UniProtKB-KW"/>
</dbReference>
<evidence type="ECO:0000256" key="9">
    <source>
        <dbReference type="ARBA" id="ARBA00023125"/>
    </source>
</evidence>
<reference evidence="12 13" key="1">
    <citation type="submission" date="2018-06" db="EMBL/GenBank/DDBJ databases">
        <authorList>
            <consortium name="PulseNet: The National Subtyping Network for Foodborne Disease Surveillance"/>
            <person name="Tarr C.L."/>
            <person name="Trees E."/>
            <person name="Katz L.S."/>
            <person name="Carleton-Romer H.A."/>
            <person name="Stroika S."/>
            <person name="Kucerova Z."/>
            <person name="Roache K.F."/>
            <person name="Sabol A.L."/>
            <person name="Besser J."/>
            <person name="Gerner-Smidt P."/>
        </authorList>
    </citation>
    <scope>NUCLEOTIDE SEQUENCE [LARGE SCALE GENOMIC DNA]</scope>
    <source>
        <strain evidence="12 13">PNUSAC003104</strain>
    </source>
</reference>
<dbReference type="GO" id="GO:0009035">
    <property type="term" value="F:type I site-specific deoxyribonuclease activity"/>
    <property type="evidence" value="ECO:0007669"/>
    <property type="project" value="UniProtKB-EC"/>
</dbReference>
<keyword evidence="8 10" id="KW-0067">ATP-binding</keyword>
<evidence type="ECO:0000256" key="1">
    <source>
        <dbReference type="ARBA" id="ARBA00000851"/>
    </source>
</evidence>
<dbReference type="InterPro" id="IPR014001">
    <property type="entry name" value="Helicase_ATP-bd"/>
</dbReference>
<gene>
    <name evidence="12" type="ORF">CT510_01655</name>
</gene>
<dbReference type="InterPro" id="IPR007409">
    <property type="entry name" value="Restrct_endonuc_type1_HsdR_N"/>
</dbReference>
<dbReference type="PROSITE" id="PS51192">
    <property type="entry name" value="HELICASE_ATP_BIND_1"/>
    <property type="match status" value="1"/>
</dbReference>
<keyword evidence="9 10" id="KW-0238">DNA-binding</keyword>
<dbReference type="SMART" id="SM00487">
    <property type="entry name" value="DEXDc"/>
    <property type="match status" value="1"/>
</dbReference>
<comment type="caution">
    <text evidence="12">The sequence shown here is derived from an EMBL/GenBank/DDBJ whole genome shotgun (WGS) entry which is preliminary data.</text>
</comment>
<dbReference type="InterPro" id="IPR040980">
    <property type="entry name" value="SWI2_SNF2"/>
</dbReference>
<evidence type="ECO:0000256" key="6">
    <source>
        <dbReference type="ARBA" id="ARBA00022759"/>
    </source>
</evidence>
<dbReference type="CDD" id="cd18030">
    <property type="entry name" value="DEXHc_RE_I_HsdR"/>
    <property type="match status" value="1"/>
</dbReference>
<name>A0A7U8B241_CAMUP</name>
<dbReference type="GO" id="GO:0005524">
    <property type="term" value="F:ATP binding"/>
    <property type="evidence" value="ECO:0007669"/>
    <property type="project" value="UniProtKB-KW"/>
</dbReference>
<dbReference type="PANTHER" id="PTHR30195:SF16">
    <property type="entry name" value="TYPE I RESTRICTION ENZYME ENDONUCLEASE SUBUNIT"/>
    <property type="match status" value="1"/>
</dbReference>
<dbReference type="Pfam" id="PF18766">
    <property type="entry name" value="SWI2_SNF2"/>
    <property type="match status" value="1"/>
</dbReference>
<dbReference type="GO" id="GO:0003677">
    <property type="term" value="F:DNA binding"/>
    <property type="evidence" value="ECO:0007669"/>
    <property type="project" value="UniProtKB-KW"/>
</dbReference>
<evidence type="ECO:0000256" key="10">
    <source>
        <dbReference type="RuleBase" id="RU364115"/>
    </source>
</evidence>
<keyword evidence="5 10" id="KW-0680">Restriction system</keyword>
<dbReference type="AlphaFoldDB" id="A0A7U8B241"/>
<dbReference type="CDD" id="cd22332">
    <property type="entry name" value="HsdR_N"/>
    <property type="match status" value="1"/>
</dbReference>
<dbReference type="PANTHER" id="PTHR30195">
    <property type="entry name" value="TYPE I SITE-SPECIFIC DEOXYRIBONUCLEASE PROTEIN SUBUNIT M AND R"/>
    <property type="match status" value="1"/>
</dbReference>
<evidence type="ECO:0000256" key="8">
    <source>
        <dbReference type="ARBA" id="ARBA00022840"/>
    </source>
</evidence>
<evidence type="ECO:0000256" key="4">
    <source>
        <dbReference type="ARBA" id="ARBA00022741"/>
    </source>
</evidence>
<dbReference type="Gene3D" id="1.20.58.2040">
    <property type="match status" value="1"/>
</dbReference>
<keyword evidence="13" id="KW-1185">Reference proteome</keyword>
<dbReference type="Pfam" id="PF22679">
    <property type="entry name" value="T1R_D3-like"/>
    <property type="match status" value="1"/>
</dbReference>
<feature type="domain" description="Helicase ATP-binding" evidence="11">
    <location>
        <begin position="310"/>
        <end position="475"/>
    </location>
</feature>
<evidence type="ECO:0000313" key="13">
    <source>
        <dbReference type="Proteomes" id="UP000535305"/>
    </source>
</evidence>
<accession>A0A7U8B241</accession>
<dbReference type="SUPFAM" id="SSF52540">
    <property type="entry name" value="P-loop containing nucleoside triphosphate hydrolases"/>
    <property type="match status" value="1"/>
</dbReference>
<comment type="function">
    <text evidence="10">Subunit R is required for both nuclease and ATPase activities, but not for modification.</text>
</comment>
<dbReference type="CDD" id="cd18800">
    <property type="entry name" value="SF2_C_EcoR124I-like"/>
    <property type="match status" value="1"/>
</dbReference>
<organism evidence="12 13">
    <name type="scientific">Campylobacter upsaliensis</name>
    <dbReference type="NCBI Taxonomy" id="28080"/>
    <lineage>
        <taxon>Bacteria</taxon>
        <taxon>Pseudomonadati</taxon>
        <taxon>Campylobacterota</taxon>
        <taxon>Epsilonproteobacteria</taxon>
        <taxon>Campylobacterales</taxon>
        <taxon>Campylobacteraceae</taxon>
        <taxon>Campylobacter</taxon>
    </lineage>
</organism>
<protein>
    <recommendedName>
        <fullName evidence="10">Type I restriction enzyme endonuclease subunit</fullName>
        <shortName evidence="10">R protein</shortName>
        <ecNumber evidence="10">3.1.21.3</ecNumber>
    </recommendedName>
</protein>
<evidence type="ECO:0000256" key="7">
    <source>
        <dbReference type="ARBA" id="ARBA00022801"/>
    </source>
</evidence>
<dbReference type="InterPro" id="IPR055180">
    <property type="entry name" value="HsdR_RecA-like_helicase_dom_2"/>
</dbReference>
<dbReference type="Pfam" id="PF12008">
    <property type="entry name" value="EcoR124_C"/>
    <property type="match status" value="1"/>
</dbReference>
<keyword evidence="7 10" id="KW-0378">Hydrolase</keyword>
<keyword evidence="6 12" id="KW-0255">Endonuclease</keyword>
<proteinExistence type="inferred from homology"/>
<dbReference type="InterPro" id="IPR051268">
    <property type="entry name" value="Type-I_R_enzyme_R_subunit"/>
</dbReference>
<keyword evidence="4 10" id="KW-0547">Nucleotide-binding</keyword>
<dbReference type="Gene3D" id="3.90.1570.50">
    <property type="match status" value="2"/>
</dbReference>